<evidence type="ECO:0000313" key="4">
    <source>
        <dbReference type="Proteomes" id="UP000276260"/>
    </source>
</evidence>
<evidence type="ECO:0000256" key="1">
    <source>
        <dbReference type="SAM" id="Phobius"/>
    </source>
</evidence>
<accession>A0A3P3QPN5</accession>
<evidence type="ECO:0000259" key="2">
    <source>
        <dbReference type="Pfam" id="PF00535"/>
    </source>
</evidence>
<dbReference type="InterPro" id="IPR029044">
    <property type="entry name" value="Nucleotide-diphossugar_trans"/>
</dbReference>
<comment type="caution">
    <text evidence="3">The sequence shown here is derived from an EMBL/GenBank/DDBJ whole genome shotgun (WGS) entry which is preliminary data.</text>
</comment>
<feature type="transmembrane region" description="Helical" evidence="1">
    <location>
        <begin position="228"/>
        <end position="255"/>
    </location>
</feature>
<feature type="domain" description="Glycosyltransferase 2-like" evidence="2">
    <location>
        <begin position="6"/>
        <end position="130"/>
    </location>
</feature>
<dbReference type="RefSeq" id="WP_046520972.1">
    <property type="nucleotide sequence ID" value="NZ_LAVS01000088.1"/>
</dbReference>
<dbReference type="InterPro" id="IPR001173">
    <property type="entry name" value="Glyco_trans_2-like"/>
</dbReference>
<keyword evidence="1" id="KW-0812">Transmembrane</keyword>
<protein>
    <submittedName>
        <fullName evidence="3">Glycosyltransferase family 2 protein</fullName>
    </submittedName>
</protein>
<organism evidence="3 4">
    <name type="scientific">Rheinheimera mesophila</name>
    <dbReference type="NCBI Taxonomy" id="1547515"/>
    <lineage>
        <taxon>Bacteria</taxon>
        <taxon>Pseudomonadati</taxon>
        <taxon>Pseudomonadota</taxon>
        <taxon>Gammaproteobacteria</taxon>
        <taxon>Chromatiales</taxon>
        <taxon>Chromatiaceae</taxon>
        <taxon>Rheinheimera</taxon>
    </lineage>
</organism>
<dbReference type="Proteomes" id="UP000276260">
    <property type="component" value="Unassembled WGS sequence"/>
</dbReference>
<gene>
    <name evidence="3" type="ORF">EIK76_03350</name>
</gene>
<dbReference type="OrthoDB" id="9811884at2"/>
<keyword evidence="1" id="KW-0472">Membrane</keyword>
<reference evidence="3 4" key="1">
    <citation type="submission" date="2018-11" db="EMBL/GenBank/DDBJ databases">
        <title>Draft genome analysis of Rheinheimera mesophila isolated from an industrial waste site.</title>
        <authorList>
            <person name="Yu Q."/>
            <person name="Qi Y."/>
            <person name="Zhang H."/>
            <person name="Lu Y."/>
            <person name="Pu J."/>
        </authorList>
    </citation>
    <scope>NUCLEOTIDE SEQUENCE [LARGE SCALE GENOMIC DNA]</scope>
    <source>
        <strain evidence="3 4">IITR13</strain>
    </source>
</reference>
<name>A0A3P3QPN5_9GAMM</name>
<dbReference type="Pfam" id="PF00535">
    <property type="entry name" value="Glycos_transf_2"/>
    <property type="match status" value="1"/>
</dbReference>
<proteinExistence type="predicted"/>
<evidence type="ECO:0000313" key="3">
    <source>
        <dbReference type="EMBL" id="RRJ23134.1"/>
    </source>
</evidence>
<keyword evidence="3" id="KW-0808">Transferase</keyword>
<keyword evidence="4" id="KW-1185">Reference proteome</keyword>
<dbReference type="AlphaFoldDB" id="A0A3P3QPN5"/>
<dbReference type="EMBL" id="RRCF01000001">
    <property type="protein sequence ID" value="RRJ23134.1"/>
    <property type="molecule type" value="Genomic_DNA"/>
</dbReference>
<dbReference type="GO" id="GO:0016758">
    <property type="term" value="F:hexosyltransferase activity"/>
    <property type="evidence" value="ECO:0007669"/>
    <property type="project" value="UniProtKB-ARBA"/>
</dbReference>
<dbReference type="Gene3D" id="3.90.550.10">
    <property type="entry name" value="Spore Coat Polysaccharide Biosynthesis Protein SpsA, Chain A"/>
    <property type="match status" value="1"/>
</dbReference>
<keyword evidence="1" id="KW-1133">Transmembrane helix</keyword>
<dbReference type="CDD" id="cd00761">
    <property type="entry name" value="Glyco_tranf_GTA_type"/>
    <property type="match status" value="1"/>
</dbReference>
<sequence>MSKIAVLIPTYRPGTYLEECLRCFESQTLSKEYFHVYIALNGPSTGYKEYIDSLVSRFTFNLTYSYIEHAGVSLARNFLIDNSVSDYITFVDDDDLVSENYLEELLAVADEQFIGISNVKNFEDDLTNTTSNYIGSCYESLSRVEKSLFRSRQFYSSPCAKLIHRSLISENRFKVGLALGEDSLFMSELSNRVSGVVKASNNPTYFVRQRVGSATRKKLNRILEIKRISYLVLTYIKMLVSFRYNLLFILTRILATLMHFRRIL</sequence>
<dbReference type="SUPFAM" id="SSF53448">
    <property type="entry name" value="Nucleotide-diphospho-sugar transferases"/>
    <property type="match status" value="1"/>
</dbReference>
<dbReference type="PANTHER" id="PTHR22916">
    <property type="entry name" value="GLYCOSYLTRANSFERASE"/>
    <property type="match status" value="1"/>
</dbReference>